<gene>
    <name evidence="1" type="ORF">ABH943_004976</name>
</gene>
<keyword evidence="2" id="KW-1185">Reference proteome</keyword>
<accession>A0ABW8MMP0</accession>
<name>A0ABW8MMP0_9BURK</name>
<sequence length="206" mass="22625">MAPYIVSSEPLRKYTAETLRAGRFMAAVVVFSKAIKNRFGSVIIRSRALSLRPDSFAYVGDGSFNASTNEVVRKMCQMRQPSHATRVAKTSDLPTINEALESCGFVKQLGQAIFISEIVMPAYGTPASCCCRLTSRYKCRCVATFLKWRAMAFECLSAGLSCCVYIGCDQPWSRVTQPLADPLKPSASPVAAQWAAASRRSRRCQA</sequence>
<proteinExistence type="predicted"/>
<evidence type="ECO:0000313" key="1">
    <source>
        <dbReference type="EMBL" id="MFK4444954.1"/>
    </source>
</evidence>
<organism evidence="1 2">
    <name type="scientific">Caballeronia udeis</name>
    <dbReference type="NCBI Taxonomy" id="1232866"/>
    <lineage>
        <taxon>Bacteria</taxon>
        <taxon>Pseudomonadati</taxon>
        <taxon>Pseudomonadota</taxon>
        <taxon>Betaproteobacteria</taxon>
        <taxon>Burkholderiales</taxon>
        <taxon>Burkholderiaceae</taxon>
        <taxon>Caballeronia</taxon>
    </lineage>
</organism>
<dbReference type="Proteomes" id="UP001620514">
    <property type="component" value="Unassembled WGS sequence"/>
</dbReference>
<comment type="caution">
    <text evidence="1">The sequence shown here is derived from an EMBL/GenBank/DDBJ whole genome shotgun (WGS) entry which is preliminary data.</text>
</comment>
<dbReference type="EMBL" id="JBIYDN010000016">
    <property type="protein sequence ID" value="MFK4444954.1"/>
    <property type="molecule type" value="Genomic_DNA"/>
</dbReference>
<reference evidence="1 2" key="1">
    <citation type="submission" date="2024-10" db="EMBL/GenBank/DDBJ databases">
        <authorList>
            <person name="Deangelis K."/>
            <person name="Huntemann M."/>
            <person name="Clum A."/>
            <person name="Wang J."/>
            <person name="Palaniappan K."/>
            <person name="Ritter S."/>
            <person name="Chen I.-M."/>
            <person name="Stamatis D."/>
            <person name="Reddy T."/>
            <person name="O'Malley R."/>
            <person name="Daum C."/>
            <person name="Ng V."/>
            <person name="Ivanova N."/>
            <person name="Kyrpides N."/>
            <person name="Woyke T."/>
        </authorList>
    </citation>
    <scope>NUCLEOTIDE SEQUENCE [LARGE SCALE GENOMIC DNA]</scope>
    <source>
        <strain evidence="1 2">GAS97</strain>
    </source>
</reference>
<protein>
    <submittedName>
        <fullName evidence="1">Uncharacterized protein</fullName>
    </submittedName>
</protein>
<evidence type="ECO:0000313" key="2">
    <source>
        <dbReference type="Proteomes" id="UP001620514"/>
    </source>
</evidence>
<reference evidence="1 2" key="2">
    <citation type="submission" date="2024-11" db="EMBL/GenBank/DDBJ databases">
        <title>Using genomics to understand microbial adaptation to soil warming.</title>
        <authorList>
            <person name="Deangelis K.M. PhD."/>
        </authorList>
    </citation>
    <scope>NUCLEOTIDE SEQUENCE [LARGE SCALE GENOMIC DNA]</scope>
    <source>
        <strain evidence="1 2">GAS97</strain>
    </source>
</reference>